<dbReference type="EMBL" id="JABFHI010000004">
    <property type="protein sequence ID" value="NOG32190.1"/>
    <property type="molecule type" value="Genomic_DNA"/>
</dbReference>
<accession>A0A7Y3XBG0</accession>
<keyword evidence="2" id="KW-1185">Reference proteome</keyword>
<dbReference type="RefSeq" id="WP_171702646.1">
    <property type="nucleotide sequence ID" value="NZ_JABFHI010000004.1"/>
</dbReference>
<gene>
    <name evidence="1" type="ORF">HLB35_11250</name>
</gene>
<evidence type="ECO:0008006" key="3">
    <source>
        <dbReference type="Google" id="ProtNLM"/>
    </source>
</evidence>
<dbReference type="AlphaFoldDB" id="A0A7Y3XBG0"/>
<sequence length="72" mass="8070">MAEWRKVAKGFALGDGHVSTKEVDLLRELILKDDHVSQSELNFLKEIKAEAKTSVQVLDDLIAECEEMVNGK</sequence>
<name>A0A7Y3XBG0_9GAMM</name>
<protein>
    <recommendedName>
        <fullName evidence="3">Co-chaperone DjlA N-terminal domain-containing protein</fullName>
    </recommendedName>
</protein>
<reference evidence="1 2" key="1">
    <citation type="submission" date="2020-05" db="EMBL/GenBank/DDBJ databases">
        <authorList>
            <person name="Ruan W."/>
            <person name="Jeon C.O."/>
            <person name="Chun B.H."/>
        </authorList>
    </citation>
    <scope>NUCLEOTIDE SEQUENCE [LARGE SCALE GENOMIC DNA]</scope>
    <source>
        <strain evidence="1 2">TBZ9</strain>
    </source>
</reference>
<reference evidence="1 2" key="2">
    <citation type="submission" date="2020-06" db="EMBL/GenBank/DDBJ databases">
        <title>Halomonas songnenensis sp. nov., a moderately halophilic bacterium isolated from saline and alkaline soils.</title>
        <authorList>
            <person name="Jiang J."/>
            <person name="Pan Y."/>
        </authorList>
    </citation>
    <scope>NUCLEOTIDE SEQUENCE [LARGE SCALE GENOMIC DNA]</scope>
    <source>
        <strain evidence="1 2">TBZ9</strain>
    </source>
</reference>
<proteinExistence type="predicted"/>
<evidence type="ECO:0000313" key="1">
    <source>
        <dbReference type="EMBL" id="NOG32190.1"/>
    </source>
</evidence>
<organism evidence="1 2">
    <name type="scientific">Vreelandella azerica</name>
    <dbReference type="NCBI Taxonomy" id="2732867"/>
    <lineage>
        <taxon>Bacteria</taxon>
        <taxon>Pseudomonadati</taxon>
        <taxon>Pseudomonadota</taxon>
        <taxon>Gammaproteobacteria</taxon>
        <taxon>Oceanospirillales</taxon>
        <taxon>Halomonadaceae</taxon>
        <taxon>Vreelandella</taxon>
    </lineage>
</organism>
<dbReference type="Proteomes" id="UP000588806">
    <property type="component" value="Unassembled WGS sequence"/>
</dbReference>
<comment type="caution">
    <text evidence="1">The sequence shown here is derived from an EMBL/GenBank/DDBJ whole genome shotgun (WGS) entry which is preliminary data.</text>
</comment>
<evidence type="ECO:0000313" key="2">
    <source>
        <dbReference type="Proteomes" id="UP000588806"/>
    </source>
</evidence>